<evidence type="ECO:0000256" key="3">
    <source>
        <dbReference type="ARBA" id="ARBA00022946"/>
    </source>
</evidence>
<evidence type="ECO:0008006" key="6">
    <source>
        <dbReference type="Google" id="ProtNLM"/>
    </source>
</evidence>
<gene>
    <name evidence="4" type="ORF">Cni_G00735</name>
</gene>
<dbReference type="AlphaFoldDB" id="A0AAQ3JLD9"/>
<organism evidence="4 5">
    <name type="scientific">Canna indica</name>
    <name type="common">Indian-shot</name>
    <dbReference type="NCBI Taxonomy" id="4628"/>
    <lineage>
        <taxon>Eukaryota</taxon>
        <taxon>Viridiplantae</taxon>
        <taxon>Streptophyta</taxon>
        <taxon>Embryophyta</taxon>
        <taxon>Tracheophyta</taxon>
        <taxon>Spermatophyta</taxon>
        <taxon>Magnoliopsida</taxon>
        <taxon>Liliopsida</taxon>
        <taxon>Zingiberales</taxon>
        <taxon>Cannaceae</taxon>
        <taxon>Canna</taxon>
    </lineage>
</organism>
<reference evidence="4 5" key="1">
    <citation type="submission" date="2023-10" db="EMBL/GenBank/DDBJ databases">
        <title>Chromosome-scale genome assembly provides insights into flower coloration mechanisms of Canna indica.</title>
        <authorList>
            <person name="Li C."/>
        </authorList>
    </citation>
    <scope>NUCLEOTIDE SEQUENCE [LARGE SCALE GENOMIC DNA]</scope>
    <source>
        <tissue evidence="4">Flower</tissue>
    </source>
</reference>
<dbReference type="GO" id="GO:0003676">
    <property type="term" value="F:nucleic acid binding"/>
    <property type="evidence" value="ECO:0007669"/>
    <property type="project" value="InterPro"/>
</dbReference>
<evidence type="ECO:0000313" key="4">
    <source>
        <dbReference type="EMBL" id="WOK92044.1"/>
    </source>
</evidence>
<comment type="similarity">
    <text evidence="1">Belongs to the mTERF family.</text>
</comment>
<dbReference type="InterPro" id="IPR003690">
    <property type="entry name" value="MTERF"/>
</dbReference>
<dbReference type="FunFam" id="1.25.70.10:FF:000001">
    <property type="entry name" value="Mitochondrial transcription termination factor-like"/>
    <property type="match status" value="1"/>
</dbReference>
<proteinExistence type="inferred from homology"/>
<dbReference type="PANTHER" id="PTHR13068">
    <property type="entry name" value="CGI-12 PROTEIN-RELATED"/>
    <property type="match status" value="1"/>
</dbReference>
<evidence type="ECO:0000313" key="5">
    <source>
        <dbReference type="Proteomes" id="UP001327560"/>
    </source>
</evidence>
<keyword evidence="2" id="KW-0805">Transcription regulation</keyword>
<dbReference type="PANTHER" id="PTHR13068:SF213">
    <property type="entry name" value="OS07G0423000 PROTEIN"/>
    <property type="match status" value="1"/>
</dbReference>
<sequence>MFRLLRSKLSHGASFKLKDPTAASPFFLLPFQLQTTNYATASTVDTSLTLHFLQSSCYLTPDAAAAAAEKVHLKNTKNAHAVLALLRDYGFSGPQIANLVSRRPSLLAVSPGRTLKPKLEFLRSEVGLSRTELPKILSNSSLLLFCSVEKRLAPNLAILRSILCNQVILPIVLRRGLMLLTTDGTKLLPRIEALRSYGATEAVISTLFRAHPWVFAHPRFDVILDRIKRIAIRPSKASFAHALRVLSILTQSTWDDKVVNFERLGWSEEQVLNAFVRHPFCMSACSDKVRRNMEFFAEKLGWTPEYVSSNPVVLSLSFEKRIMPRYLVLAFLASKGLIEDNVKATHLMKPNNWFLERYVIKYSNEWSELKDIVKMEFQGFEMNSLDSIELLRADY</sequence>
<dbReference type="InterPro" id="IPR038538">
    <property type="entry name" value="MTERF_sf"/>
</dbReference>
<dbReference type="EMBL" id="CP136890">
    <property type="protein sequence ID" value="WOK92044.1"/>
    <property type="molecule type" value="Genomic_DNA"/>
</dbReference>
<evidence type="ECO:0000256" key="2">
    <source>
        <dbReference type="ARBA" id="ARBA00022472"/>
    </source>
</evidence>
<keyword evidence="5" id="KW-1185">Reference proteome</keyword>
<name>A0AAQ3JLD9_9LILI</name>
<dbReference type="Proteomes" id="UP001327560">
    <property type="component" value="Chromosome 1"/>
</dbReference>
<accession>A0AAQ3JLD9</accession>
<dbReference type="GO" id="GO:0006353">
    <property type="term" value="P:DNA-templated transcription termination"/>
    <property type="evidence" value="ECO:0007669"/>
    <property type="project" value="UniProtKB-KW"/>
</dbReference>
<evidence type="ECO:0000256" key="1">
    <source>
        <dbReference type="ARBA" id="ARBA00007692"/>
    </source>
</evidence>
<keyword evidence="3" id="KW-0809">Transit peptide</keyword>
<keyword evidence="2" id="KW-0804">Transcription</keyword>
<protein>
    <recommendedName>
        <fullName evidence="6">Mitochondrial transcription termination factor</fullName>
    </recommendedName>
</protein>
<dbReference type="SMART" id="SM00733">
    <property type="entry name" value="Mterf"/>
    <property type="match status" value="4"/>
</dbReference>
<keyword evidence="2" id="KW-0806">Transcription termination</keyword>
<dbReference type="Gene3D" id="1.25.70.10">
    <property type="entry name" value="Transcription termination factor 3, mitochondrial"/>
    <property type="match status" value="1"/>
</dbReference>
<dbReference type="Pfam" id="PF02536">
    <property type="entry name" value="mTERF"/>
    <property type="match status" value="1"/>
</dbReference>